<evidence type="ECO:0000313" key="2">
    <source>
        <dbReference type="EMBL" id="TNV70885.1"/>
    </source>
</evidence>
<keyword evidence="1" id="KW-0812">Transmembrane</keyword>
<accession>A0A8J8NAF0</accession>
<keyword evidence="1" id="KW-1133">Transmembrane helix</keyword>
<comment type="caution">
    <text evidence="2">The sequence shown here is derived from an EMBL/GenBank/DDBJ whole genome shotgun (WGS) entry which is preliminary data.</text>
</comment>
<proteinExistence type="predicted"/>
<keyword evidence="3" id="KW-1185">Reference proteome</keyword>
<organism evidence="2 3">
    <name type="scientific">Halteria grandinella</name>
    <dbReference type="NCBI Taxonomy" id="5974"/>
    <lineage>
        <taxon>Eukaryota</taxon>
        <taxon>Sar</taxon>
        <taxon>Alveolata</taxon>
        <taxon>Ciliophora</taxon>
        <taxon>Intramacronucleata</taxon>
        <taxon>Spirotrichea</taxon>
        <taxon>Stichotrichia</taxon>
        <taxon>Sporadotrichida</taxon>
        <taxon>Halteriidae</taxon>
        <taxon>Halteria</taxon>
    </lineage>
</organism>
<gene>
    <name evidence="2" type="ORF">FGO68_gene16663</name>
</gene>
<sequence length="128" mass="14044">MSLGLQFLFGVLSQFNQLSATLSSSSTTVPKSSLNLSFRFFCFLPFFLLGFNSSVLSPWLVTIITAFFIYDISLIASSVNPDISLSKSNQVSSACKGRVYGNLTLGCSMGNGSPNFLRRKYLKSLTKR</sequence>
<evidence type="ECO:0000256" key="1">
    <source>
        <dbReference type="SAM" id="Phobius"/>
    </source>
</evidence>
<dbReference type="EMBL" id="RRYP01031892">
    <property type="protein sequence ID" value="TNV70885.1"/>
    <property type="molecule type" value="Genomic_DNA"/>
</dbReference>
<reference evidence="2" key="1">
    <citation type="submission" date="2019-06" db="EMBL/GenBank/DDBJ databases">
        <authorList>
            <person name="Zheng W."/>
        </authorList>
    </citation>
    <scope>NUCLEOTIDE SEQUENCE</scope>
    <source>
        <strain evidence="2">QDHG01</strain>
    </source>
</reference>
<protein>
    <submittedName>
        <fullName evidence="2">Uncharacterized protein</fullName>
    </submittedName>
</protein>
<keyword evidence="1" id="KW-0472">Membrane</keyword>
<dbReference type="AlphaFoldDB" id="A0A8J8NAF0"/>
<dbReference type="Proteomes" id="UP000785679">
    <property type="component" value="Unassembled WGS sequence"/>
</dbReference>
<name>A0A8J8NAF0_HALGN</name>
<feature type="transmembrane region" description="Helical" evidence="1">
    <location>
        <begin position="49"/>
        <end position="70"/>
    </location>
</feature>
<evidence type="ECO:0000313" key="3">
    <source>
        <dbReference type="Proteomes" id="UP000785679"/>
    </source>
</evidence>